<accession>A0A0H2RKH8</accession>
<evidence type="ECO:0000313" key="2">
    <source>
        <dbReference type="Proteomes" id="UP000053477"/>
    </source>
</evidence>
<keyword evidence="2" id="KW-1185">Reference proteome</keyword>
<evidence type="ECO:0000313" key="1">
    <source>
        <dbReference type="EMBL" id="KLO09923.1"/>
    </source>
</evidence>
<dbReference type="InParanoid" id="A0A0H2RKH8"/>
<organism evidence="1 2">
    <name type="scientific">Schizopora paradoxa</name>
    <dbReference type="NCBI Taxonomy" id="27342"/>
    <lineage>
        <taxon>Eukaryota</taxon>
        <taxon>Fungi</taxon>
        <taxon>Dikarya</taxon>
        <taxon>Basidiomycota</taxon>
        <taxon>Agaricomycotina</taxon>
        <taxon>Agaricomycetes</taxon>
        <taxon>Hymenochaetales</taxon>
        <taxon>Schizoporaceae</taxon>
        <taxon>Schizopora</taxon>
    </lineage>
</organism>
<name>A0A0H2RKH8_9AGAM</name>
<dbReference type="Proteomes" id="UP000053477">
    <property type="component" value="Unassembled WGS sequence"/>
</dbReference>
<sequence length="484" mass="56501">MELFLSLVPSQEDPQDPSADGSFRLYFKPQLESIFQEYDACKSEKTIEQFVKEKNSEASEVLEIVEDSRHEERASLVSSRKSKILSKLRALGYTDTDFSTYSDLPTWRWKQLVNQPRDLTDKVWANIRPELEDIIRLRRERQAKLLLEKRQQVRRMEVHRFYKNSRRNLYDDDDYEARLLRIEDLFTKEEVKNLIESGNSLEPITTQQWSLIEEMLPQLVRDHVRLVERDCYNVLALAHRTLDKDIILQETTKHGSGARNGMDRRLLKSATAFLTTANNRVTLQSYSDILKRRMMTEMPYYTYDPSSGSSWEDMHVLANVSAVKVAVFLLKEAGFAQWASMQHLRSKGCSFKCRRCPKENRFYMTWIQLVGHFMEENNHGVSTKAHHELKSRPKKAVKLLRNEVVDKEAPRDTSNLPFDGVLDGVIIPVDPQTFTSLDSDESDSESHFSDYYGFGMGFDDDDFFDDYFYEDEYPDSEDEGCVIC</sequence>
<reference evidence="1 2" key="1">
    <citation type="submission" date="2015-04" db="EMBL/GenBank/DDBJ databases">
        <title>Complete genome sequence of Schizopora paradoxa KUC8140, a cosmopolitan wood degrader in East Asia.</title>
        <authorList>
            <consortium name="DOE Joint Genome Institute"/>
            <person name="Min B."/>
            <person name="Park H."/>
            <person name="Jang Y."/>
            <person name="Kim J.-J."/>
            <person name="Kim K.H."/>
            <person name="Pangilinan J."/>
            <person name="Lipzen A."/>
            <person name="Riley R."/>
            <person name="Grigoriev I.V."/>
            <person name="Spatafora J.W."/>
            <person name="Choi I.-G."/>
        </authorList>
    </citation>
    <scope>NUCLEOTIDE SEQUENCE [LARGE SCALE GENOMIC DNA]</scope>
    <source>
        <strain evidence="1 2">KUC8140</strain>
    </source>
</reference>
<dbReference type="EMBL" id="KQ086041">
    <property type="protein sequence ID" value="KLO09923.1"/>
    <property type="molecule type" value="Genomic_DNA"/>
</dbReference>
<protein>
    <submittedName>
        <fullName evidence="1">Uncharacterized protein</fullName>
    </submittedName>
</protein>
<dbReference type="AlphaFoldDB" id="A0A0H2RKH8"/>
<proteinExistence type="predicted"/>
<dbReference type="OrthoDB" id="3270703at2759"/>
<gene>
    <name evidence="1" type="ORF">SCHPADRAFT_543769</name>
</gene>